<proteinExistence type="predicted"/>
<dbReference type="EMBL" id="UGSP01000001">
    <property type="protein sequence ID" value="SUB23245.1"/>
    <property type="molecule type" value="Genomic_DNA"/>
</dbReference>
<dbReference type="GeneID" id="300132463"/>
<gene>
    <name evidence="1" type="ORF">NCTC11297_00237</name>
</gene>
<keyword evidence="2" id="KW-1185">Reference proteome</keyword>
<organism evidence="1 2">
    <name type="scientific">Avibacterium avium</name>
    <name type="common">Pasteurella avium</name>
    <dbReference type="NCBI Taxonomy" id="751"/>
    <lineage>
        <taxon>Bacteria</taxon>
        <taxon>Pseudomonadati</taxon>
        <taxon>Pseudomonadota</taxon>
        <taxon>Gammaproteobacteria</taxon>
        <taxon>Pasteurellales</taxon>
        <taxon>Pasteurellaceae</taxon>
        <taxon>Avibacterium</taxon>
    </lineage>
</organism>
<evidence type="ECO:0000313" key="2">
    <source>
        <dbReference type="Proteomes" id="UP000255098"/>
    </source>
</evidence>
<name>A0A379APD6_AVIAV</name>
<protein>
    <submittedName>
        <fullName evidence="1">Uncharacterized protein</fullName>
    </submittedName>
</protein>
<dbReference type="Proteomes" id="UP000255098">
    <property type="component" value="Unassembled WGS sequence"/>
</dbReference>
<dbReference type="RefSeq" id="WP_115248681.1">
    <property type="nucleotide sequence ID" value="NZ_JBMMFP010000023.1"/>
</dbReference>
<dbReference type="AlphaFoldDB" id="A0A379APD6"/>
<accession>A0A379APD6</accession>
<evidence type="ECO:0000313" key="1">
    <source>
        <dbReference type="EMBL" id="SUB23245.1"/>
    </source>
</evidence>
<reference evidence="1 2" key="1">
    <citation type="submission" date="2018-06" db="EMBL/GenBank/DDBJ databases">
        <authorList>
            <consortium name="Pathogen Informatics"/>
            <person name="Doyle S."/>
        </authorList>
    </citation>
    <scope>NUCLEOTIDE SEQUENCE [LARGE SCALE GENOMIC DNA]</scope>
    <source>
        <strain evidence="2">NCTC 11297</strain>
    </source>
</reference>
<sequence length="83" mass="9683">MKNKLQHIQALNEQFSAELENLATFPYFYETLAAFNLGEDTREKLERVNAMAQIEQVYLKHLESLQEEIHSQLSELVTSEVKL</sequence>